<evidence type="ECO:0000313" key="8">
    <source>
        <dbReference type="Proteomes" id="UP000472380"/>
    </source>
</evidence>
<feature type="transmembrane region" description="Helical" evidence="5">
    <location>
        <begin position="337"/>
        <end position="360"/>
    </location>
</feature>
<evidence type="ECO:0000256" key="3">
    <source>
        <dbReference type="ARBA" id="ARBA00022989"/>
    </source>
</evidence>
<organism evidence="7 8">
    <name type="scientific">Adlercreutzia equolifaciens</name>
    <dbReference type="NCBI Taxonomy" id="446660"/>
    <lineage>
        <taxon>Bacteria</taxon>
        <taxon>Bacillati</taxon>
        <taxon>Actinomycetota</taxon>
        <taxon>Coriobacteriia</taxon>
        <taxon>Eggerthellales</taxon>
        <taxon>Eggerthellaceae</taxon>
        <taxon>Adlercreutzia</taxon>
    </lineage>
</organism>
<feature type="transmembrane region" description="Helical" evidence="5">
    <location>
        <begin position="372"/>
        <end position="391"/>
    </location>
</feature>
<evidence type="ECO:0000256" key="2">
    <source>
        <dbReference type="ARBA" id="ARBA00022692"/>
    </source>
</evidence>
<protein>
    <submittedName>
        <fullName evidence="7">OFA family MFS transporter</fullName>
    </submittedName>
</protein>
<evidence type="ECO:0000313" key="7">
    <source>
        <dbReference type="EMBL" id="MZG27006.1"/>
    </source>
</evidence>
<feature type="transmembrane region" description="Helical" evidence="5">
    <location>
        <begin position="170"/>
        <end position="190"/>
    </location>
</feature>
<feature type="transmembrane region" description="Helical" evidence="5">
    <location>
        <begin position="109"/>
        <end position="130"/>
    </location>
</feature>
<feature type="transmembrane region" description="Helical" evidence="5">
    <location>
        <begin position="241"/>
        <end position="264"/>
    </location>
</feature>
<dbReference type="Pfam" id="PF07690">
    <property type="entry name" value="MFS_1"/>
    <property type="match status" value="1"/>
</dbReference>
<sequence>MRGGVMVHRALRGSTVVGTAGFCLNMVLGLVYAWSLFAGPLQDAFGGTAVDTSRIFSVSMMGLCLGHLASGWLSPRTSPRFVMLLAAGFAAVGFAGSALAASYGWLTVSYGVCCGFATGMGANCVLNSVLPWFSNRKGAASGVLLAGVGLGPLVLGPVVGALIAQAGWRTAFAAMAVVAGGMLAAGSLVLRQPSTGGMLARANAAEGDDLTPSDSSEAVSDVDTPNAAASLGTREMLRTRAFWTLFCWISLVSSGGLALISNAVPAALDVMGTREAWAVMAATGAMGALSGFNSVGRLVAGGLWDRLGSRGAMAAVSLAFAVSMVLCAAAQELGSFPLVVAGFLLLGAAYGGSVSVESAFVGQYFGLRHYAMNYAVATLNVLVASCIGPTISGFSRALTGGYLPAYVILLAVALLSLGLAVCFRGESSR</sequence>
<evidence type="ECO:0000256" key="1">
    <source>
        <dbReference type="ARBA" id="ARBA00004651"/>
    </source>
</evidence>
<dbReference type="InterPro" id="IPR036259">
    <property type="entry name" value="MFS_trans_sf"/>
</dbReference>
<dbReference type="GO" id="GO:0022857">
    <property type="term" value="F:transmembrane transporter activity"/>
    <property type="evidence" value="ECO:0007669"/>
    <property type="project" value="InterPro"/>
</dbReference>
<accession>A0A6L8Q170</accession>
<dbReference type="GO" id="GO:0005886">
    <property type="term" value="C:plasma membrane"/>
    <property type="evidence" value="ECO:0007669"/>
    <property type="project" value="UniProtKB-SubCell"/>
</dbReference>
<keyword evidence="2 5" id="KW-0812">Transmembrane</keyword>
<dbReference type="Gene3D" id="1.20.1250.20">
    <property type="entry name" value="MFS general substrate transporter like domains"/>
    <property type="match status" value="2"/>
</dbReference>
<comment type="caution">
    <text evidence="7">The sequence shown here is derived from an EMBL/GenBank/DDBJ whole genome shotgun (WGS) entry which is preliminary data.</text>
</comment>
<dbReference type="RefSeq" id="WP_306506475.1">
    <property type="nucleotide sequence ID" value="NZ_JAPJOI010000021.1"/>
</dbReference>
<gene>
    <name evidence="7" type="ORF">FM068_00090</name>
</gene>
<evidence type="ECO:0000256" key="4">
    <source>
        <dbReference type="ARBA" id="ARBA00023136"/>
    </source>
</evidence>
<dbReference type="PANTHER" id="PTHR11360">
    <property type="entry name" value="MONOCARBOXYLATE TRANSPORTER"/>
    <property type="match status" value="1"/>
</dbReference>
<feature type="transmembrane region" description="Helical" evidence="5">
    <location>
        <begin position="142"/>
        <end position="164"/>
    </location>
</feature>
<feature type="transmembrane region" description="Helical" evidence="5">
    <location>
        <begin position="276"/>
        <end position="300"/>
    </location>
</feature>
<dbReference type="PANTHER" id="PTHR11360:SF304">
    <property type="entry name" value="MFS DOMAIN-CONTAINING PROTEIN"/>
    <property type="match status" value="1"/>
</dbReference>
<feature type="transmembrane region" description="Helical" evidence="5">
    <location>
        <begin position="403"/>
        <end position="423"/>
    </location>
</feature>
<evidence type="ECO:0000259" key="6">
    <source>
        <dbReference type="PROSITE" id="PS50850"/>
    </source>
</evidence>
<reference evidence="7 8" key="1">
    <citation type="submission" date="2019-07" db="EMBL/GenBank/DDBJ databases">
        <title>Draft genome sequence of Adlercreutzia equolifaciens IPLA 37004, a human intestinal strain that does not produces equol from daidzein.</title>
        <authorList>
            <person name="Vazquez L."/>
            <person name="Florez A.B."/>
            <person name="Mayo B."/>
        </authorList>
    </citation>
    <scope>NUCLEOTIDE SEQUENCE [LARGE SCALE GENOMIC DNA]</scope>
    <source>
        <strain evidence="7 8">IPLA 37004</strain>
    </source>
</reference>
<dbReference type="InterPro" id="IPR020846">
    <property type="entry name" value="MFS_dom"/>
</dbReference>
<proteinExistence type="predicted"/>
<feature type="transmembrane region" description="Helical" evidence="5">
    <location>
        <begin position="55"/>
        <end position="74"/>
    </location>
</feature>
<keyword evidence="4 5" id="KW-0472">Membrane</keyword>
<evidence type="ECO:0000256" key="5">
    <source>
        <dbReference type="SAM" id="Phobius"/>
    </source>
</evidence>
<keyword evidence="3 5" id="KW-1133">Transmembrane helix</keyword>
<dbReference type="PROSITE" id="PS50850">
    <property type="entry name" value="MFS"/>
    <property type="match status" value="1"/>
</dbReference>
<feature type="domain" description="Major facilitator superfamily (MFS) profile" evidence="6">
    <location>
        <begin position="13"/>
        <end position="428"/>
    </location>
</feature>
<feature type="transmembrane region" description="Helical" evidence="5">
    <location>
        <begin position="12"/>
        <end position="35"/>
    </location>
</feature>
<feature type="transmembrane region" description="Helical" evidence="5">
    <location>
        <begin position="312"/>
        <end position="331"/>
    </location>
</feature>
<dbReference type="AlphaFoldDB" id="A0A6L8Q170"/>
<dbReference type="EMBL" id="VJNE01000001">
    <property type="protein sequence ID" value="MZG27006.1"/>
    <property type="molecule type" value="Genomic_DNA"/>
</dbReference>
<name>A0A6L8Q170_9ACTN</name>
<dbReference type="Proteomes" id="UP000472380">
    <property type="component" value="Unassembled WGS sequence"/>
</dbReference>
<dbReference type="InterPro" id="IPR050327">
    <property type="entry name" value="Proton-linked_MCT"/>
</dbReference>
<dbReference type="InterPro" id="IPR011701">
    <property type="entry name" value="MFS"/>
</dbReference>
<dbReference type="SUPFAM" id="SSF103473">
    <property type="entry name" value="MFS general substrate transporter"/>
    <property type="match status" value="1"/>
</dbReference>
<feature type="transmembrane region" description="Helical" evidence="5">
    <location>
        <begin position="81"/>
        <end position="103"/>
    </location>
</feature>
<comment type="subcellular location">
    <subcellularLocation>
        <location evidence="1">Cell membrane</location>
        <topology evidence="1">Multi-pass membrane protein</topology>
    </subcellularLocation>
</comment>